<feature type="transmembrane region" description="Helical" evidence="6">
    <location>
        <begin position="105"/>
        <end position="125"/>
    </location>
</feature>
<feature type="transmembrane region" description="Helical" evidence="6">
    <location>
        <begin position="354"/>
        <end position="380"/>
    </location>
</feature>
<gene>
    <name evidence="7" type="ORF">F0L46_07395</name>
</gene>
<feature type="transmembrane region" description="Helical" evidence="6">
    <location>
        <begin position="387"/>
        <end position="410"/>
    </location>
</feature>
<dbReference type="PANTHER" id="PTHR23538">
    <property type="entry name" value="44.5 KD BACTERIOCHLOROPHYLL SYNTHASE SUBUNIT"/>
    <property type="match status" value="1"/>
</dbReference>
<dbReference type="EMBL" id="VUOA01000016">
    <property type="protein sequence ID" value="KAA2238084.1"/>
    <property type="molecule type" value="Genomic_DNA"/>
</dbReference>
<dbReference type="InterPro" id="IPR036259">
    <property type="entry name" value="MFS_trans_sf"/>
</dbReference>
<reference evidence="7 8" key="1">
    <citation type="submission" date="2019-09" db="EMBL/GenBank/DDBJ databases">
        <title>Salinarimonas rosea gen. nov., sp. nov., a new member of the a-2 subgroup of the Proteobacteria.</title>
        <authorList>
            <person name="Liu J."/>
        </authorList>
    </citation>
    <scope>NUCLEOTIDE SEQUENCE [LARGE SCALE GENOMIC DNA]</scope>
    <source>
        <strain evidence="7 8">BN140002</strain>
    </source>
</reference>
<comment type="subcellular location">
    <subcellularLocation>
        <location evidence="1">Membrane</location>
        <topology evidence="1">Multi-pass membrane protein</topology>
    </subcellularLocation>
</comment>
<keyword evidence="8" id="KW-1185">Reference proteome</keyword>
<feature type="transmembrane region" description="Helical" evidence="6">
    <location>
        <begin position="137"/>
        <end position="165"/>
    </location>
</feature>
<feature type="transmembrane region" description="Helical" evidence="6">
    <location>
        <begin position="327"/>
        <end position="348"/>
    </location>
</feature>
<feature type="transmembrane region" description="Helical" evidence="6">
    <location>
        <begin position="177"/>
        <end position="196"/>
    </location>
</feature>
<evidence type="ECO:0000256" key="5">
    <source>
        <dbReference type="ARBA" id="ARBA00023136"/>
    </source>
</evidence>
<evidence type="ECO:0000313" key="8">
    <source>
        <dbReference type="Proteomes" id="UP000323142"/>
    </source>
</evidence>
<accession>A0A5B2VGS3</accession>
<feature type="transmembrane region" description="Helical" evidence="6">
    <location>
        <begin position="66"/>
        <end position="84"/>
    </location>
</feature>
<keyword evidence="5 6" id="KW-0472">Membrane</keyword>
<dbReference type="Gene3D" id="1.20.1250.20">
    <property type="entry name" value="MFS general substrate transporter like domains"/>
    <property type="match status" value="1"/>
</dbReference>
<evidence type="ECO:0000256" key="3">
    <source>
        <dbReference type="ARBA" id="ARBA00022692"/>
    </source>
</evidence>
<dbReference type="RefSeq" id="WP_149816415.1">
    <property type="nucleotide sequence ID" value="NZ_VUOA01000016.1"/>
</dbReference>
<feature type="transmembrane region" description="Helical" evidence="6">
    <location>
        <begin position="436"/>
        <end position="456"/>
    </location>
</feature>
<feature type="transmembrane region" description="Helical" evidence="6">
    <location>
        <begin position="208"/>
        <end position="228"/>
    </location>
</feature>
<evidence type="ECO:0000313" key="7">
    <source>
        <dbReference type="EMBL" id="KAA2238084.1"/>
    </source>
</evidence>
<dbReference type="OrthoDB" id="8558818at2"/>
<keyword evidence="3 6" id="KW-0812">Transmembrane</keyword>
<evidence type="ECO:0000256" key="2">
    <source>
        <dbReference type="ARBA" id="ARBA00008412"/>
    </source>
</evidence>
<keyword evidence="4 6" id="KW-1133">Transmembrane helix</keyword>
<dbReference type="SUPFAM" id="SSF103473">
    <property type="entry name" value="MFS general substrate transporter"/>
    <property type="match status" value="1"/>
</dbReference>
<dbReference type="PIRSF" id="PIRSF016565">
    <property type="entry name" value="PucC"/>
    <property type="match status" value="1"/>
</dbReference>
<dbReference type="AlphaFoldDB" id="A0A5B2VGS3"/>
<comment type="similarity">
    <text evidence="2">Belongs to the PucC family.</text>
</comment>
<organism evidence="7 8">
    <name type="scientific">Salinarimonas soli</name>
    <dbReference type="NCBI Taxonomy" id="1638099"/>
    <lineage>
        <taxon>Bacteria</taxon>
        <taxon>Pseudomonadati</taxon>
        <taxon>Pseudomonadota</taxon>
        <taxon>Alphaproteobacteria</taxon>
        <taxon>Hyphomicrobiales</taxon>
        <taxon>Salinarimonadaceae</taxon>
        <taxon>Salinarimonas</taxon>
    </lineage>
</organism>
<dbReference type="CDD" id="cd06176">
    <property type="entry name" value="MFS_BCD_PucC-like"/>
    <property type="match status" value="1"/>
</dbReference>
<dbReference type="PANTHER" id="PTHR23538:SF1">
    <property type="entry name" value="44.5 KD BACTERIOCHLOROPHYLL SYNTHASE SUBUNIT"/>
    <property type="match status" value="1"/>
</dbReference>
<evidence type="ECO:0000256" key="6">
    <source>
        <dbReference type="SAM" id="Phobius"/>
    </source>
</evidence>
<dbReference type="Proteomes" id="UP000323142">
    <property type="component" value="Unassembled WGS sequence"/>
</dbReference>
<comment type="caution">
    <text evidence="7">The sequence shown here is derived from an EMBL/GenBank/DDBJ whole genome shotgun (WGS) entry which is preliminary data.</text>
</comment>
<dbReference type="InterPro" id="IPR026036">
    <property type="entry name" value="PucC"/>
</dbReference>
<dbReference type="InterPro" id="IPR004896">
    <property type="entry name" value="PucC-rel"/>
</dbReference>
<dbReference type="Pfam" id="PF03209">
    <property type="entry name" value="PUCC"/>
    <property type="match status" value="1"/>
</dbReference>
<evidence type="ECO:0000256" key="1">
    <source>
        <dbReference type="ARBA" id="ARBA00004141"/>
    </source>
</evidence>
<name>A0A5B2VGS3_9HYPH</name>
<feature type="transmembrane region" description="Helical" evidence="6">
    <location>
        <begin position="35"/>
        <end position="54"/>
    </location>
</feature>
<reference evidence="7 8" key="2">
    <citation type="submission" date="2019-09" db="EMBL/GenBank/DDBJ databases">
        <authorList>
            <person name="Jin C."/>
        </authorList>
    </citation>
    <scope>NUCLEOTIDE SEQUENCE [LARGE SCALE GENOMIC DNA]</scope>
    <source>
        <strain evidence="7 8">BN140002</strain>
    </source>
</reference>
<feature type="transmembrane region" description="Helical" evidence="6">
    <location>
        <begin position="293"/>
        <end position="315"/>
    </location>
</feature>
<protein>
    <submittedName>
        <fullName evidence="7">BCD family MFS transporter</fullName>
    </submittedName>
</protein>
<sequence>MSGFSGRGAGLWTKVGTRFLPFADAATPELPLSRLLRLSLFQVSTGIAVVLLNGTLNRVMIVELGVATWLVSLMVSLPLIFAPLRALVGFRSDHHRSVLGWKRVPYIWFGTLMQFGGLAIMPFALLLLSGDTTGPAWIGHVGAALAFLLVGAGLHTAQTAGLALATDLATDETRPRIVAFLYVMLLVGMVASGLVFGELLDTFSQLRLIQVIQGAAILTMGLNLVALWKQEARDPSRTRRDEPRPSFRESWRTFLDEGRSARLLVVVALGTAGCNMQDILLEPFGAAAFGMSVGQTTALTALLAGGTLAGFGFSAARLGRGGDPYRLAALGALAVILAMAMVIMAPALASVTLFRAATAIVGFGTGLFMVGTMIAAMALARTQGSGLALGAWGAVQATAVGTGIAVGGFISDVVGAAAASGALGEALADRTVGFSFVYHLEILLLFATLVALGPLVRPTRGVKKAPPRFGLDDVPA</sequence>
<dbReference type="GO" id="GO:0016020">
    <property type="term" value="C:membrane"/>
    <property type="evidence" value="ECO:0007669"/>
    <property type="project" value="UniProtKB-SubCell"/>
</dbReference>
<evidence type="ECO:0000256" key="4">
    <source>
        <dbReference type="ARBA" id="ARBA00022989"/>
    </source>
</evidence>
<proteinExistence type="inferred from homology"/>